<evidence type="ECO:0000256" key="5">
    <source>
        <dbReference type="ARBA" id="ARBA00023136"/>
    </source>
</evidence>
<dbReference type="Pfam" id="PF25198">
    <property type="entry name" value="Spore_GerAC_N"/>
    <property type="match status" value="1"/>
</dbReference>
<evidence type="ECO:0000256" key="2">
    <source>
        <dbReference type="ARBA" id="ARBA00007886"/>
    </source>
</evidence>
<dbReference type="PANTHER" id="PTHR35789">
    <property type="entry name" value="SPORE GERMINATION PROTEIN B3"/>
    <property type="match status" value="1"/>
</dbReference>
<dbReference type="InterPro" id="IPR008844">
    <property type="entry name" value="Spore_GerAC-like"/>
</dbReference>
<feature type="domain" description="Spore germination GerAC-like C-terminal" evidence="8">
    <location>
        <begin position="210"/>
        <end position="375"/>
    </location>
</feature>
<keyword evidence="5" id="KW-0472">Membrane</keyword>
<evidence type="ECO:0000256" key="6">
    <source>
        <dbReference type="ARBA" id="ARBA00023139"/>
    </source>
</evidence>
<dbReference type="InterPro" id="IPR046953">
    <property type="entry name" value="Spore_GerAC-like_C"/>
</dbReference>
<dbReference type="Gene3D" id="3.30.300.210">
    <property type="entry name" value="Nutrient germinant receptor protein C, domain 3"/>
    <property type="match status" value="1"/>
</dbReference>
<dbReference type="PANTHER" id="PTHR35789:SF1">
    <property type="entry name" value="SPORE GERMINATION PROTEIN B3"/>
    <property type="match status" value="1"/>
</dbReference>
<dbReference type="Proteomes" id="UP000577724">
    <property type="component" value="Unassembled WGS sequence"/>
</dbReference>
<evidence type="ECO:0000256" key="1">
    <source>
        <dbReference type="ARBA" id="ARBA00004635"/>
    </source>
</evidence>
<proteinExistence type="inferred from homology"/>
<dbReference type="InterPro" id="IPR057336">
    <property type="entry name" value="GerAC_N"/>
</dbReference>
<reference evidence="10 11" key="1">
    <citation type="submission" date="2020-05" db="EMBL/GenBank/DDBJ databases">
        <title>Genome Sequencing of Type Strains.</title>
        <authorList>
            <person name="Lemaire J.F."/>
            <person name="Inderbitzin P."/>
            <person name="Gregorio O.A."/>
            <person name="Collins S.B."/>
            <person name="Wespe N."/>
            <person name="Knight-Connoni V."/>
        </authorList>
    </citation>
    <scope>NUCLEOTIDE SEQUENCE [LARGE SCALE GENOMIC DNA]</scope>
    <source>
        <strain evidence="10 11">DSM 19942</strain>
    </source>
</reference>
<keyword evidence="6" id="KW-0564">Palmitate</keyword>
<evidence type="ECO:0000259" key="9">
    <source>
        <dbReference type="Pfam" id="PF25198"/>
    </source>
</evidence>
<dbReference type="Pfam" id="PF05504">
    <property type="entry name" value="Spore_GerAC"/>
    <property type="match status" value="1"/>
</dbReference>
<keyword evidence="4" id="KW-0732">Signal</keyword>
<comment type="subcellular location">
    <subcellularLocation>
        <location evidence="1">Membrane</location>
        <topology evidence="1">Lipid-anchor</topology>
    </subcellularLocation>
</comment>
<keyword evidence="7" id="KW-0449">Lipoprotein</keyword>
<evidence type="ECO:0000256" key="4">
    <source>
        <dbReference type="ARBA" id="ARBA00022729"/>
    </source>
</evidence>
<name>A0ABX2MDC2_9BACL</name>
<evidence type="ECO:0000256" key="3">
    <source>
        <dbReference type="ARBA" id="ARBA00022544"/>
    </source>
</evidence>
<evidence type="ECO:0000313" key="11">
    <source>
        <dbReference type="Proteomes" id="UP000577724"/>
    </source>
</evidence>
<evidence type="ECO:0000313" key="10">
    <source>
        <dbReference type="EMBL" id="NUU52680.1"/>
    </source>
</evidence>
<gene>
    <name evidence="10" type="ORF">HP548_01010</name>
</gene>
<feature type="domain" description="Spore germination protein N-terminal" evidence="9">
    <location>
        <begin position="24"/>
        <end position="165"/>
    </location>
</feature>
<dbReference type="PROSITE" id="PS51257">
    <property type="entry name" value="PROKAR_LIPOPROTEIN"/>
    <property type="match status" value="1"/>
</dbReference>
<dbReference type="EMBL" id="JABMCC010000078">
    <property type="protein sequence ID" value="NUU52680.1"/>
    <property type="molecule type" value="Genomic_DNA"/>
</dbReference>
<organism evidence="10 11">
    <name type="scientific">Paenibacillus taichungensis</name>
    <dbReference type="NCBI Taxonomy" id="484184"/>
    <lineage>
        <taxon>Bacteria</taxon>
        <taxon>Bacillati</taxon>
        <taxon>Bacillota</taxon>
        <taxon>Bacilli</taxon>
        <taxon>Bacillales</taxon>
        <taxon>Paenibacillaceae</taxon>
        <taxon>Paenibacillus</taxon>
    </lineage>
</organism>
<keyword evidence="3" id="KW-0309">Germination</keyword>
<comment type="caution">
    <text evidence="10">The sequence shown here is derived from an EMBL/GenBank/DDBJ whole genome shotgun (WGS) entry which is preliminary data.</text>
</comment>
<comment type="similarity">
    <text evidence="2">Belongs to the GerABKC lipoprotein family.</text>
</comment>
<protein>
    <submittedName>
        <fullName evidence="10">Ger(X)C family spore germination protein</fullName>
    </submittedName>
</protein>
<dbReference type="NCBIfam" id="TIGR02887">
    <property type="entry name" value="spore_ger_x_C"/>
    <property type="match status" value="1"/>
</dbReference>
<sequence>MKITKQRIPLLLVFLLLTLTGCWDNQELNDQALLLSIGLDKVDDKYVLSNQFARNPKESQGEKSPQTGFYTEIAEGKNLMESSNIMQSKVTRLINRGQRRSMVIGENLARQGFRESLDFVIRNPESPLRLNLFIVKNGMASDMLKSSTPFGAQSMREYFKLLQTNFGAVDVGFMFLVRTMNEGMDFGDFVPVLEKVKSINDQDQDFYRFNGAAVLNNQTKLVGYLDLNETDDASWIVNWPHHHLNTIPSPNDKGTITMDFQRMKRKWSFHFGQELGVKLNLQADAILVENTSNMDLLNESTIAVFKHEMEKKLEQQILSLIRKFQKEFKTDAIGVGESIYRNHPNQWKLLKKEWDRTFSEVDMDVKVSLKFIRFGLTGASGSLNKEEIERGQR</sequence>
<dbReference type="InterPro" id="IPR038501">
    <property type="entry name" value="Spore_GerAC_C_sf"/>
</dbReference>
<evidence type="ECO:0000256" key="7">
    <source>
        <dbReference type="ARBA" id="ARBA00023288"/>
    </source>
</evidence>
<dbReference type="GeneID" id="97129263"/>
<dbReference type="RefSeq" id="WP_175380640.1">
    <property type="nucleotide sequence ID" value="NZ_CBCRYD010000020.1"/>
</dbReference>
<keyword evidence="11" id="KW-1185">Reference proteome</keyword>
<evidence type="ECO:0000259" key="8">
    <source>
        <dbReference type="Pfam" id="PF05504"/>
    </source>
</evidence>
<accession>A0ABX2MDC2</accession>